<feature type="region of interest" description="Disordered" evidence="1">
    <location>
        <begin position="201"/>
        <end position="306"/>
    </location>
</feature>
<dbReference type="Proteomes" id="UP000030752">
    <property type="component" value="Unassembled WGS sequence"/>
</dbReference>
<evidence type="ECO:0000313" key="4">
    <source>
        <dbReference type="Proteomes" id="UP000030752"/>
    </source>
</evidence>
<dbReference type="RefSeq" id="XP_008719217.1">
    <property type="nucleotide sequence ID" value="XM_008720995.1"/>
</dbReference>
<feature type="compositionally biased region" description="Basic and acidic residues" evidence="1">
    <location>
        <begin position="502"/>
        <end position="516"/>
    </location>
</feature>
<dbReference type="HOGENOM" id="CLU_527858_0_0_1"/>
<feature type="domain" description="BZIP" evidence="2">
    <location>
        <begin position="328"/>
        <end position="342"/>
    </location>
</feature>
<dbReference type="PROSITE" id="PS00036">
    <property type="entry name" value="BZIP_BASIC"/>
    <property type="match status" value="1"/>
</dbReference>
<dbReference type="eggNOG" id="ENOG502S3WG">
    <property type="taxonomic scope" value="Eukaryota"/>
</dbReference>
<feature type="compositionally biased region" description="Polar residues" evidence="1">
    <location>
        <begin position="260"/>
        <end position="276"/>
    </location>
</feature>
<dbReference type="InParanoid" id="W2RSA5"/>
<feature type="compositionally biased region" description="Polar residues" evidence="1">
    <location>
        <begin position="10"/>
        <end position="26"/>
    </location>
</feature>
<organism evidence="3 4">
    <name type="scientific">Cyphellophora europaea (strain CBS 101466)</name>
    <name type="common">Phialophora europaea</name>
    <dbReference type="NCBI Taxonomy" id="1220924"/>
    <lineage>
        <taxon>Eukaryota</taxon>
        <taxon>Fungi</taxon>
        <taxon>Dikarya</taxon>
        <taxon>Ascomycota</taxon>
        <taxon>Pezizomycotina</taxon>
        <taxon>Eurotiomycetes</taxon>
        <taxon>Chaetothyriomycetidae</taxon>
        <taxon>Chaetothyriales</taxon>
        <taxon>Cyphellophoraceae</taxon>
        <taxon>Cyphellophora</taxon>
    </lineage>
</organism>
<reference evidence="3 4" key="1">
    <citation type="submission" date="2013-03" db="EMBL/GenBank/DDBJ databases">
        <title>The Genome Sequence of Phialophora europaea CBS 101466.</title>
        <authorList>
            <consortium name="The Broad Institute Genomics Platform"/>
            <person name="Cuomo C."/>
            <person name="de Hoog S."/>
            <person name="Gorbushina A."/>
            <person name="Walker B."/>
            <person name="Young S.K."/>
            <person name="Zeng Q."/>
            <person name="Gargeya S."/>
            <person name="Fitzgerald M."/>
            <person name="Haas B."/>
            <person name="Abouelleil A."/>
            <person name="Allen A.W."/>
            <person name="Alvarado L."/>
            <person name="Arachchi H.M."/>
            <person name="Berlin A.M."/>
            <person name="Chapman S.B."/>
            <person name="Gainer-Dewar J."/>
            <person name="Goldberg J."/>
            <person name="Griggs A."/>
            <person name="Gujja S."/>
            <person name="Hansen M."/>
            <person name="Howarth C."/>
            <person name="Imamovic A."/>
            <person name="Ireland A."/>
            <person name="Larimer J."/>
            <person name="McCowan C."/>
            <person name="Murphy C."/>
            <person name="Pearson M."/>
            <person name="Poon T.W."/>
            <person name="Priest M."/>
            <person name="Roberts A."/>
            <person name="Saif S."/>
            <person name="Shea T."/>
            <person name="Sisk P."/>
            <person name="Sykes S."/>
            <person name="Wortman J."/>
            <person name="Nusbaum C."/>
            <person name="Birren B."/>
        </authorList>
    </citation>
    <scope>NUCLEOTIDE SEQUENCE [LARGE SCALE GENOMIC DNA]</scope>
    <source>
        <strain evidence="3 4">CBS 101466</strain>
    </source>
</reference>
<evidence type="ECO:0000259" key="2">
    <source>
        <dbReference type="PROSITE" id="PS00036"/>
    </source>
</evidence>
<feature type="region of interest" description="Disordered" evidence="1">
    <location>
        <begin position="1"/>
        <end position="137"/>
    </location>
</feature>
<accession>W2RSA5</accession>
<feature type="region of interest" description="Disordered" evidence="1">
    <location>
        <begin position="322"/>
        <end position="359"/>
    </location>
</feature>
<feature type="compositionally biased region" description="Polar residues" evidence="1">
    <location>
        <begin position="63"/>
        <end position="76"/>
    </location>
</feature>
<feature type="compositionally biased region" description="Polar residues" evidence="1">
    <location>
        <begin position="291"/>
        <end position="303"/>
    </location>
</feature>
<dbReference type="GO" id="GO:0003700">
    <property type="term" value="F:DNA-binding transcription factor activity"/>
    <property type="evidence" value="ECO:0007669"/>
    <property type="project" value="InterPro"/>
</dbReference>
<feature type="compositionally biased region" description="Polar residues" evidence="1">
    <location>
        <begin position="151"/>
        <end position="164"/>
    </location>
</feature>
<evidence type="ECO:0000313" key="3">
    <source>
        <dbReference type="EMBL" id="ETN38628.1"/>
    </source>
</evidence>
<feature type="compositionally biased region" description="Polar residues" evidence="1">
    <location>
        <begin position="439"/>
        <end position="450"/>
    </location>
</feature>
<sequence>MSRQAGERAFNTSQRPNPGQAGQPSNAPLPAPGATSTSQPGTYGAYQPGLAGPPATVGERSFDVQQRSPQTAQTTPARGLGMHSILNPSSENTPTSATDSISRLPPPIRSPRSRKRQEPSSPTREQVHLATLPAIRPVLTAKSPGLRAASLGTQSLPSIQTTSGYPGPAHTAPDSRVYTAEPGVADIPALPSLAVTQRSYAPIQPQDVSQQSSVGQTSIPTPTSHAVPPVIHPPSQDPAFPRPSPSLSHQTSPFHHYSSAPVSQNVPATYRSQTTPGGYAQDVVRRGQPENYHSGQGNYQMTLETDEGPMVVPVELDLLHASKVADEKRKRNAGASARFRARRKEKEKEASHTISSLQQDLRELRAERDFYREERNFMRDFAARHVGIAQLPVRPSSPISRVNPMSAMSGTDTSRHSDDGGRPRSDSAPAAQRRRTGDFQPTFSPPQSEQPMVYGTLFAPQQGMPLPPPHQPPPPHASPRSVHPGPPLPPPLGPRSQSSYDPFRRDPFDRAWEPSR</sequence>
<feature type="compositionally biased region" description="Basic and acidic residues" evidence="1">
    <location>
        <begin position="413"/>
        <end position="425"/>
    </location>
</feature>
<dbReference type="EMBL" id="KB822722">
    <property type="protein sequence ID" value="ETN38628.1"/>
    <property type="molecule type" value="Genomic_DNA"/>
</dbReference>
<protein>
    <recommendedName>
        <fullName evidence="2">BZIP domain-containing protein</fullName>
    </recommendedName>
</protein>
<feature type="compositionally biased region" description="Pro residues" evidence="1">
    <location>
        <begin position="465"/>
        <end position="477"/>
    </location>
</feature>
<feature type="region of interest" description="Disordered" evidence="1">
    <location>
        <begin position="394"/>
        <end position="516"/>
    </location>
</feature>
<feature type="compositionally biased region" description="Polar residues" evidence="1">
    <location>
        <begin position="86"/>
        <end position="99"/>
    </location>
</feature>
<dbReference type="InterPro" id="IPR004827">
    <property type="entry name" value="bZIP"/>
</dbReference>
<feature type="region of interest" description="Disordered" evidence="1">
    <location>
        <begin position="149"/>
        <end position="176"/>
    </location>
</feature>
<dbReference type="CDD" id="cd14705">
    <property type="entry name" value="bZIP_Zip1"/>
    <property type="match status" value="1"/>
</dbReference>
<dbReference type="VEuPathDB" id="FungiDB:HMPREF1541_06665"/>
<dbReference type="AlphaFoldDB" id="W2RSA5"/>
<dbReference type="Gene3D" id="1.20.5.170">
    <property type="match status" value="1"/>
</dbReference>
<dbReference type="GeneID" id="19974004"/>
<gene>
    <name evidence="3" type="ORF">HMPREF1541_06665</name>
</gene>
<proteinExistence type="predicted"/>
<keyword evidence="4" id="KW-1185">Reference proteome</keyword>
<dbReference type="OrthoDB" id="2247093at2759"/>
<feature type="compositionally biased region" description="Pro residues" evidence="1">
    <location>
        <begin position="230"/>
        <end position="244"/>
    </location>
</feature>
<name>W2RSA5_CYPE1</name>
<evidence type="ECO:0000256" key="1">
    <source>
        <dbReference type="SAM" id="MobiDB-lite"/>
    </source>
</evidence>
<feature type="compositionally biased region" description="Pro residues" evidence="1">
    <location>
        <begin position="484"/>
        <end position="493"/>
    </location>
</feature>
<feature type="compositionally biased region" description="Polar residues" evidence="1">
    <location>
        <begin position="206"/>
        <end position="224"/>
    </location>
</feature>